<name>A0A8J3QGD5_9ACTN</name>
<dbReference type="Proteomes" id="UP000612899">
    <property type="component" value="Unassembled WGS sequence"/>
</dbReference>
<evidence type="ECO:0000313" key="3">
    <source>
        <dbReference type="Proteomes" id="UP000612899"/>
    </source>
</evidence>
<protein>
    <recommendedName>
        <fullName evidence="4">SHOCT domain-containing protein</fullName>
    </recommendedName>
</protein>
<keyword evidence="1" id="KW-0472">Membrane</keyword>
<reference evidence="2" key="1">
    <citation type="submission" date="2021-01" db="EMBL/GenBank/DDBJ databases">
        <title>Whole genome shotgun sequence of Rhizocola hellebori NBRC 109834.</title>
        <authorList>
            <person name="Komaki H."/>
            <person name="Tamura T."/>
        </authorList>
    </citation>
    <scope>NUCLEOTIDE SEQUENCE</scope>
    <source>
        <strain evidence="2">NBRC 109834</strain>
    </source>
</reference>
<evidence type="ECO:0008006" key="4">
    <source>
        <dbReference type="Google" id="ProtNLM"/>
    </source>
</evidence>
<dbReference type="AlphaFoldDB" id="A0A8J3QGD5"/>
<feature type="transmembrane region" description="Helical" evidence="1">
    <location>
        <begin position="28"/>
        <end position="46"/>
    </location>
</feature>
<keyword evidence="3" id="KW-1185">Reference proteome</keyword>
<organism evidence="2 3">
    <name type="scientific">Rhizocola hellebori</name>
    <dbReference type="NCBI Taxonomy" id="1392758"/>
    <lineage>
        <taxon>Bacteria</taxon>
        <taxon>Bacillati</taxon>
        <taxon>Actinomycetota</taxon>
        <taxon>Actinomycetes</taxon>
        <taxon>Micromonosporales</taxon>
        <taxon>Micromonosporaceae</taxon>
        <taxon>Rhizocola</taxon>
    </lineage>
</organism>
<proteinExistence type="predicted"/>
<accession>A0A8J3QGD5</accession>
<comment type="caution">
    <text evidence="2">The sequence shown here is derived from an EMBL/GenBank/DDBJ whole genome shotgun (WGS) entry which is preliminary data.</text>
</comment>
<dbReference type="EMBL" id="BONY01000062">
    <property type="protein sequence ID" value="GIH09139.1"/>
    <property type="molecule type" value="Genomic_DNA"/>
</dbReference>
<sequence length="210" mass="23086">MKAIFGLVVGIVACGGIGYEMVANDAPSWLVVLLAAIATAGILVGGRRSMLGVYVSDQGIKSRSLLNTTMVPWENVREIGNGLATIGGLYMGRDAIVIHRLDGPLVQTPVQRGDFMRPFTFRPELGRLATGPKHYDDILTSLRRHHESWCERHGRPVPAPMPQLVIAPVQPARISEPRQQVSQLHVLKRLHERGVLTDAEFERQSADLEA</sequence>
<keyword evidence="1" id="KW-1133">Transmembrane helix</keyword>
<keyword evidence="1" id="KW-0812">Transmembrane</keyword>
<evidence type="ECO:0000256" key="1">
    <source>
        <dbReference type="SAM" id="Phobius"/>
    </source>
</evidence>
<evidence type="ECO:0000313" key="2">
    <source>
        <dbReference type="EMBL" id="GIH09139.1"/>
    </source>
</evidence>
<gene>
    <name evidence="2" type="ORF">Rhe02_72060</name>
</gene>